<dbReference type="Gene3D" id="2.40.30.20">
    <property type="match status" value="2"/>
</dbReference>
<feature type="repeat" description="Lumazine-binding" evidence="11">
    <location>
        <begin position="98"/>
        <end position="194"/>
    </location>
</feature>
<dbReference type="SUPFAM" id="SSF63380">
    <property type="entry name" value="Riboflavin synthase domain-like"/>
    <property type="match status" value="2"/>
</dbReference>
<dbReference type="EC" id="2.5.1.9" evidence="5 10"/>
<dbReference type="RefSeq" id="WP_147825811.1">
    <property type="nucleotide sequence ID" value="NZ_BAAARG010000002.1"/>
</dbReference>
<dbReference type="InterPro" id="IPR023366">
    <property type="entry name" value="ATP_synth_asu-like_sf"/>
</dbReference>
<dbReference type="AlphaFoldDB" id="A0A5C8HML1"/>
<evidence type="ECO:0000256" key="6">
    <source>
        <dbReference type="ARBA" id="ARBA00013950"/>
    </source>
</evidence>
<proteinExistence type="predicted"/>
<name>A0A5C8HML1_9MICO</name>
<evidence type="ECO:0000256" key="5">
    <source>
        <dbReference type="ARBA" id="ARBA00012827"/>
    </source>
</evidence>
<dbReference type="GO" id="GO:0004746">
    <property type="term" value="F:riboflavin synthase activity"/>
    <property type="evidence" value="ECO:0007669"/>
    <property type="project" value="UniProtKB-UniRule"/>
</dbReference>
<organism evidence="13 14">
    <name type="scientific">Microbacterium mitrae</name>
    <dbReference type="NCBI Taxonomy" id="664640"/>
    <lineage>
        <taxon>Bacteria</taxon>
        <taxon>Bacillati</taxon>
        <taxon>Actinomycetota</taxon>
        <taxon>Actinomycetes</taxon>
        <taxon>Micrococcales</taxon>
        <taxon>Microbacteriaceae</taxon>
        <taxon>Microbacterium</taxon>
    </lineage>
</organism>
<dbReference type="FunFam" id="2.40.30.20:FF:000004">
    <property type="entry name" value="Riboflavin synthase, alpha subunit"/>
    <property type="match status" value="1"/>
</dbReference>
<reference evidence="13 14" key="1">
    <citation type="submission" date="2019-08" db="EMBL/GenBank/DDBJ databases">
        <authorList>
            <person name="Dong K."/>
        </authorList>
    </citation>
    <scope>NUCLEOTIDE SEQUENCE [LARGE SCALE GENOMIC DNA]</scope>
    <source>
        <strain evidence="13 14">M4-8</strain>
    </source>
</reference>
<feature type="repeat" description="Lumazine-binding" evidence="11">
    <location>
        <begin position="1"/>
        <end position="97"/>
    </location>
</feature>
<evidence type="ECO:0000256" key="3">
    <source>
        <dbReference type="ARBA" id="ARBA00004887"/>
    </source>
</evidence>
<dbReference type="GO" id="GO:0009231">
    <property type="term" value="P:riboflavin biosynthetic process"/>
    <property type="evidence" value="ECO:0007669"/>
    <property type="project" value="UniProtKB-KW"/>
</dbReference>
<dbReference type="PANTHER" id="PTHR21098">
    <property type="entry name" value="RIBOFLAVIN SYNTHASE ALPHA CHAIN"/>
    <property type="match status" value="1"/>
</dbReference>
<keyword evidence="7" id="KW-0686">Riboflavin biosynthesis</keyword>
<dbReference type="Proteomes" id="UP000321196">
    <property type="component" value="Unassembled WGS sequence"/>
</dbReference>
<evidence type="ECO:0000256" key="11">
    <source>
        <dbReference type="PROSITE-ProRule" id="PRU00524"/>
    </source>
</evidence>
<dbReference type="FunFam" id="2.40.30.20:FF:000003">
    <property type="entry name" value="Riboflavin synthase, alpha subunit"/>
    <property type="match status" value="1"/>
</dbReference>
<comment type="function">
    <text evidence="2">Catalyzes the dismutation of two molecules of 6,7-dimethyl-8-ribityllumazine, resulting in the formation of riboflavin and 5-amino-6-(D-ribitylamino)uracil.</text>
</comment>
<dbReference type="PROSITE" id="PS51177">
    <property type="entry name" value="LUMAZINE_BIND"/>
    <property type="match status" value="2"/>
</dbReference>
<evidence type="ECO:0000256" key="8">
    <source>
        <dbReference type="ARBA" id="ARBA00022679"/>
    </source>
</evidence>
<dbReference type="Pfam" id="PF00677">
    <property type="entry name" value="Lum_binding"/>
    <property type="match status" value="2"/>
</dbReference>
<dbReference type="InterPro" id="IPR001783">
    <property type="entry name" value="Lumazine-bd"/>
</dbReference>
<evidence type="ECO:0000256" key="4">
    <source>
        <dbReference type="ARBA" id="ARBA00011233"/>
    </source>
</evidence>
<evidence type="ECO:0000313" key="14">
    <source>
        <dbReference type="Proteomes" id="UP000321196"/>
    </source>
</evidence>
<evidence type="ECO:0000256" key="7">
    <source>
        <dbReference type="ARBA" id="ARBA00022619"/>
    </source>
</evidence>
<dbReference type="CDD" id="cd00402">
    <property type="entry name" value="Riboflavin_synthase_like"/>
    <property type="match status" value="1"/>
</dbReference>
<comment type="catalytic activity">
    <reaction evidence="1">
        <text>2 6,7-dimethyl-8-(1-D-ribityl)lumazine + H(+) = 5-amino-6-(D-ribitylamino)uracil + riboflavin</text>
        <dbReference type="Rhea" id="RHEA:20772"/>
        <dbReference type="ChEBI" id="CHEBI:15378"/>
        <dbReference type="ChEBI" id="CHEBI:15934"/>
        <dbReference type="ChEBI" id="CHEBI:57986"/>
        <dbReference type="ChEBI" id="CHEBI:58201"/>
        <dbReference type="EC" id="2.5.1.9"/>
    </reaction>
</comment>
<evidence type="ECO:0000313" key="13">
    <source>
        <dbReference type="EMBL" id="TXK04677.1"/>
    </source>
</evidence>
<keyword evidence="14" id="KW-1185">Reference proteome</keyword>
<keyword evidence="9" id="KW-0677">Repeat</keyword>
<comment type="pathway">
    <text evidence="3">Cofactor biosynthesis; riboflavin biosynthesis; riboflavin from 2-hydroxy-3-oxobutyl phosphate and 5-amino-6-(D-ribitylamino)uracil: step 2/2.</text>
</comment>
<evidence type="ECO:0000256" key="10">
    <source>
        <dbReference type="NCBIfam" id="TIGR00187"/>
    </source>
</evidence>
<evidence type="ECO:0000256" key="9">
    <source>
        <dbReference type="ARBA" id="ARBA00022737"/>
    </source>
</evidence>
<gene>
    <name evidence="13" type="ORF">FVP60_08385</name>
</gene>
<dbReference type="PIRSF" id="PIRSF000498">
    <property type="entry name" value="Riboflavin_syn_A"/>
    <property type="match status" value="1"/>
</dbReference>
<keyword evidence="8 13" id="KW-0808">Transferase</keyword>
<dbReference type="InterPro" id="IPR026017">
    <property type="entry name" value="Lumazine-bd_dom"/>
</dbReference>
<dbReference type="InterPro" id="IPR017938">
    <property type="entry name" value="Riboflavin_synthase-like_b-brl"/>
</dbReference>
<dbReference type="NCBIfam" id="NF006767">
    <property type="entry name" value="PRK09289.1"/>
    <property type="match status" value="1"/>
</dbReference>
<dbReference type="PANTHER" id="PTHR21098:SF12">
    <property type="entry name" value="RIBOFLAVIN SYNTHASE"/>
    <property type="match status" value="1"/>
</dbReference>
<evidence type="ECO:0000259" key="12">
    <source>
        <dbReference type="PROSITE" id="PS51177"/>
    </source>
</evidence>
<accession>A0A5C8HML1</accession>
<protein>
    <recommendedName>
        <fullName evidence="6 10">Riboflavin synthase</fullName>
        <ecNumber evidence="5 10">2.5.1.9</ecNumber>
    </recommendedName>
</protein>
<feature type="domain" description="Lumazine-binding" evidence="12">
    <location>
        <begin position="98"/>
        <end position="194"/>
    </location>
</feature>
<dbReference type="EMBL" id="VRSW01000002">
    <property type="protein sequence ID" value="TXK04677.1"/>
    <property type="molecule type" value="Genomic_DNA"/>
</dbReference>
<evidence type="ECO:0000256" key="1">
    <source>
        <dbReference type="ARBA" id="ARBA00000968"/>
    </source>
</evidence>
<evidence type="ECO:0000256" key="2">
    <source>
        <dbReference type="ARBA" id="ARBA00002803"/>
    </source>
</evidence>
<dbReference type="OrthoDB" id="9788537at2"/>
<feature type="domain" description="Lumazine-binding" evidence="12">
    <location>
        <begin position="1"/>
        <end position="97"/>
    </location>
</feature>
<sequence length="200" mass="21105">MFTGIIEELGEITQITPAAGGEVRVRIRGPLVTSDARLGDSIAVNGACLTVAELIGDEFEIEAVPETMRRTALGELKAGSPVNLERAMIAGARLDGHIVQGHVDGVGRLRSRTSGGRWEELVFEHAPELARFIAEKGSIAVNGTSLTVTTVTADSFGVALIPLTLERTTLGGLAVGDPVNLEIDVIARYVARLHETEVAA</sequence>
<comment type="subunit">
    <text evidence="4">Homotrimer.</text>
</comment>
<comment type="caution">
    <text evidence="13">The sequence shown here is derived from an EMBL/GenBank/DDBJ whole genome shotgun (WGS) entry which is preliminary data.</text>
</comment>
<dbReference type="NCBIfam" id="TIGR00187">
    <property type="entry name" value="ribE"/>
    <property type="match status" value="1"/>
</dbReference>